<gene>
    <name evidence="14" type="ORF">Tci_011145</name>
</gene>
<dbReference type="PROSITE" id="PS51450">
    <property type="entry name" value="LRR"/>
    <property type="match status" value="1"/>
</dbReference>
<evidence type="ECO:0000256" key="7">
    <source>
        <dbReference type="ARBA" id="ARBA00022737"/>
    </source>
</evidence>
<evidence type="ECO:0000256" key="2">
    <source>
        <dbReference type="ARBA" id="ARBA00009592"/>
    </source>
</evidence>
<dbReference type="InterPro" id="IPR003591">
    <property type="entry name" value="Leu-rich_rpt_typical-subtyp"/>
</dbReference>
<evidence type="ECO:0000256" key="1">
    <source>
        <dbReference type="ARBA" id="ARBA00004251"/>
    </source>
</evidence>
<dbReference type="InterPro" id="IPR001611">
    <property type="entry name" value="Leu-rich_rpt"/>
</dbReference>
<dbReference type="PANTHER" id="PTHR48061:SF2">
    <property type="entry name" value="RECEPTOR LIKE PROTEIN 30-LIKE"/>
    <property type="match status" value="1"/>
</dbReference>
<keyword evidence="7" id="KW-0677">Repeat</keyword>
<dbReference type="Pfam" id="PF08263">
    <property type="entry name" value="LRRNT_2"/>
    <property type="match status" value="1"/>
</dbReference>
<keyword evidence="10" id="KW-0325">Glycoprotein</keyword>
<sequence length="714" mass="80480">MSNSKLFIIFVFFTTFASSTSLSNIHKCSEKQSEDLLLFKYNLFSFNSTTDDFCNNRFWPNLTSWNISTDCCNWDGVECDDSTGDVIRLDLSCGMLSGTIHPNTSLFNHLPHLTYFDLSYNGLNGTLPSWLFTSPSLQYLNLRNNMFSGNIPFPSFALPSLHWLCLDNNQLDGQIDMQSFPQLANLTFLSLSYNNFSGELQLDTLLSTLTNLEYLYLSYSGFSVVTTNNANHYVNPRFKEIYMASCKLKVFPNSFQAMTQLKFLDLSSNEIHGQIPHWAGEIGGNNELSHLNLSHNFITGLPQFQWYGLRQLYLRSNLIQEPFPPSICNMSNLRYLDMSNNRFGGSIPQCFGNITSHIEMIDIGNNSFQGTIPSLYDECEYLEGLILKGNRLEGEVPRSLSKCQSLKVVDFGNNHLNGTFPEWLGDLPNLRALVLKSNNFHGQIQPSPTVDSPFPNLRVLDLSHNGFVGKLPIQYFQNFNSMKNVVKNSSKPEYLDIGDRSYYSFVVAVKGVTQFFPQILVDYTILDLSNNTFEGQIPNVIGGLNSLIVLNLSHNSLTGPIPRALGNLLEIESLDLSWNQLSGEIPQSLARITTLEVLNLSQNHLVGRIPGGPQFSTFSTSFGGNSELYGFPLPNREHRSSPQVEDDGEDHDWEESGFTWKVVMLGYGCGTIIGLVIGYLMLSSTRPNWLNAIADAGEHMILKRRDKRRRVYMI</sequence>
<reference evidence="14" key="1">
    <citation type="journal article" date="2019" name="Sci. Rep.">
        <title>Draft genome of Tanacetum cinerariifolium, the natural source of mosquito coil.</title>
        <authorList>
            <person name="Yamashiro T."/>
            <person name="Shiraishi A."/>
            <person name="Satake H."/>
            <person name="Nakayama K."/>
        </authorList>
    </citation>
    <scope>NUCLEOTIDE SEQUENCE</scope>
</reference>
<keyword evidence="4" id="KW-0433">Leucine-rich repeat</keyword>
<comment type="caution">
    <text evidence="14">The sequence shown here is derived from an EMBL/GenBank/DDBJ whole genome shotgun (WGS) entry which is preliminary data.</text>
</comment>
<keyword evidence="5 11" id="KW-0812">Transmembrane</keyword>
<dbReference type="InterPro" id="IPR032675">
    <property type="entry name" value="LRR_dom_sf"/>
</dbReference>
<feature type="chain" id="PRO_5026833877" evidence="12">
    <location>
        <begin position="20"/>
        <end position="714"/>
    </location>
</feature>
<keyword evidence="3" id="KW-1003">Cell membrane</keyword>
<dbReference type="SUPFAM" id="SSF52058">
    <property type="entry name" value="L domain-like"/>
    <property type="match status" value="2"/>
</dbReference>
<dbReference type="GO" id="GO:0051707">
    <property type="term" value="P:response to other organism"/>
    <property type="evidence" value="ECO:0007669"/>
    <property type="project" value="UniProtKB-ARBA"/>
</dbReference>
<dbReference type="Pfam" id="PF00560">
    <property type="entry name" value="LRR_1"/>
    <property type="match status" value="3"/>
</dbReference>
<dbReference type="PANTHER" id="PTHR48061">
    <property type="entry name" value="LEUCINE-RICH REPEAT RECEPTOR PROTEIN KINASE EMS1-LIKE-RELATED"/>
    <property type="match status" value="1"/>
</dbReference>
<proteinExistence type="inferred from homology"/>
<keyword evidence="6 12" id="KW-0732">Signal</keyword>
<accession>A0A6L2JRI1</accession>
<feature type="domain" description="Leucine-rich repeat-containing N-terminal plant-type" evidence="13">
    <location>
        <begin position="60"/>
        <end position="80"/>
    </location>
</feature>
<comment type="similarity">
    <text evidence="2">Belongs to the RLP family.</text>
</comment>
<dbReference type="InterPro" id="IPR046956">
    <property type="entry name" value="RLP23-like"/>
</dbReference>
<name>A0A6L2JRI1_TANCI</name>
<dbReference type="Gene3D" id="3.80.10.10">
    <property type="entry name" value="Ribonuclease Inhibitor"/>
    <property type="match status" value="3"/>
</dbReference>
<evidence type="ECO:0000313" key="14">
    <source>
        <dbReference type="EMBL" id="GEU39167.1"/>
    </source>
</evidence>
<evidence type="ECO:0000256" key="4">
    <source>
        <dbReference type="ARBA" id="ARBA00022614"/>
    </source>
</evidence>
<comment type="subcellular location">
    <subcellularLocation>
        <location evidence="1">Cell membrane</location>
        <topology evidence="1">Single-pass type I membrane protein</topology>
    </subcellularLocation>
</comment>
<dbReference type="FunFam" id="3.80.10.10:FF:000095">
    <property type="entry name" value="LRR receptor-like serine/threonine-protein kinase GSO1"/>
    <property type="match status" value="1"/>
</dbReference>
<dbReference type="Pfam" id="PF13855">
    <property type="entry name" value="LRR_8"/>
    <property type="match status" value="4"/>
</dbReference>
<evidence type="ECO:0000256" key="8">
    <source>
        <dbReference type="ARBA" id="ARBA00022989"/>
    </source>
</evidence>
<evidence type="ECO:0000256" key="11">
    <source>
        <dbReference type="SAM" id="Phobius"/>
    </source>
</evidence>
<keyword evidence="9 11" id="KW-0472">Membrane</keyword>
<feature type="transmembrane region" description="Helical" evidence="11">
    <location>
        <begin position="664"/>
        <end position="682"/>
    </location>
</feature>
<dbReference type="AlphaFoldDB" id="A0A6L2JRI1"/>
<organism evidence="14">
    <name type="scientific">Tanacetum cinerariifolium</name>
    <name type="common">Dalmatian daisy</name>
    <name type="synonym">Chrysanthemum cinerariifolium</name>
    <dbReference type="NCBI Taxonomy" id="118510"/>
    <lineage>
        <taxon>Eukaryota</taxon>
        <taxon>Viridiplantae</taxon>
        <taxon>Streptophyta</taxon>
        <taxon>Embryophyta</taxon>
        <taxon>Tracheophyta</taxon>
        <taxon>Spermatophyta</taxon>
        <taxon>Magnoliopsida</taxon>
        <taxon>eudicotyledons</taxon>
        <taxon>Gunneridae</taxon>
        <taxon>Pentapetalae</taxon>
        <taxon>asterids</taxon>
        <taxon>campanulids</taxon>
        <taxon>Asterales</taxon>
        <taxon>Asteraceae</taxon>
        <taxon>Asteroideae</taxon>
        <taxon>Anthemideae</taxon>
        <taxon>Anthemidinae</taxon>
        <taxon>Tanacetum</taxon>
    </lineage>
</organism>
<evidence type="ECO:0000256" key="9">
    <source>
        <dbReference type="ARBA" id="ARBA00023136"/>
    </source>
</evidence>
<dbReference type="FunFam" id="3.80.10.10:FF:000111">
    <property type="entry name" value="LRR receptor-like serine/threonine-protein kinase ERECTA"/>
    <property type="match status" value="1"/>
</dbReference>
<protein>
    <submittedName>
        <fullName evidence="14">Leucine-rich repeat-containing protein</fullName>
    </submittedName>
</protein>
<evidence type="ECO:0000256" key="6">
    <source>
        <dbReference type="ARBA" id="ARBA00022729"/>
    </source>
</evidence>
<evidence type="ECO:0000256" key="5">
    <source>
        <dbReference type="ARBA" id="ARBA00022692"/>
    </source>
</evidence>
<evidence type="ECO:0000256" key="3">
    <source>
        <dbReference type="ARBA" id="ARBA00022475"/>
    </source>
</evidence>
<dbReference type="SMART" id="SM00369">
    <property type="entry name" value="LRR_TYP"/>
    <property type="match status" value="9"/>
</dbReference>
<evidence type="ECO:0000256" key="12">
    <source>
        <dbReference type="SAM" id="SignalP"/>
    </source>
</evidence>
<evidence type="ECO:0000256" key="10">
    <source>
        <dbReference type="ARBA" id="ARBA00023180"/>
    </source>
</evidence>
<dbReference type="EMBL" id="BKCJ010001140">
    <property type="protein sequence ID" value="GEU39167.1"/>
    <property type="molecule type" value="Genomic_DNA"/>
</dbReference>
<keyword evidence="8 11" id="KW-1133">Transmembrane helix</keyword>
<feature type="signal peptide" evidence="12">
    <location>
        <begin position="1"/>
        <end position="19"/>
    </location>
</feature>
<evidence type="ECO:0000259" key="13">
    <source>
        <dbReference type="Pfam" id="PF08263"/>
    </source>
</evidence>
<dbReference type="GO" id="GO:0005886">
    <property type="term" value="C:plasma membrane"/>
    <property type="evidence" value="ECO:0007669"/>
    <property type="project" value="UniProtKB-SubCell"/>
</dbReference>
<dbReference type="InterPro" id="IPR013210">
    <property type="entry name" value="LRR_N_plant-typ"/>
</dbReference>
<dbReference type="GO" id="GO:0006952">
    <property type="term" value="P:defense response"/>
    <property type="evidence" value="ECO:0007669"/>
    <property type="project" value="UniProtKB-ARBA"/>
</dbReference>